<protein>
    <submittedName>
        <fullName evidence="1">Uncharacterized protein</fullName>
    </submittedName>
</protein>
<organism evidence="1 2">
    <name type="scientific">Ixodes persulcatus</name>
    <name type="common">Taiga tick</name>
    <dbReference type="NCBI Taxonomy" id="34615"/>
    <lineage>
        <taxon>Eukaryota</taxon>
        <taxon>Metazoa</taxon>
        <taxon>Ecdysozoa</taxon>
        <taxon>Arthropoda</taxon>
        <taxon>Chelicerata</taxon>
        <taxon>Arachnida</taxon>
        <taxon>Acari</taxon>
        <taxon>Parasitiformes</taxon>
        <taxon>Ixodida</taxon>
        <taxon>Ixodoidea</taxon>
        <taxon>Ixodidae</taxon>
        <taxon>Ixodinae</taxon>
        <taxon>Ixodes</taxon>
    </lineage>
</organism>
<dbReference type="Proteomes" id="UP000805193">
    <property type="component" value="Unassembled WGS sequence"/>
</dbReference>
<dbReference type="EMBL" id="JABSTQ010009186">
    <property type="protein sequence ID" value="KAG0431911.1"/>
    <property type="molecule type" value="Genomic_DNA"/>
</dbReference>
<evidence type="ECO:0000313" key="1">
    <source>
        <dbReference type="EMBL" id="KAG0431911.1"/>
    </source>
</evidence>
<comment type="caution">
    <text evidence="1">The sequence shown here is derived from an EMBL/GenBank/DDBJ whole genome shotgun (WGS) entry which is preliminary data.</text>
</comment>
<reference evidence="1 2" key="1">
    <citation type="journal article" date="2020" name="Cell">
        <title>Large-Scale Comparative Analyses of Tick Genomes Elucidate Their Genetic Diversity and Vector Capacities.</title>
        <authorList>
            <consortium name="Tick Genome and Microbiome Consortium (TIGMIC)"/>
            <person name="Jia N."/>
            <person name="Wang J."/>
            <person name="Shi W."/>
            <person name="Du L."/>
            <person name="Sun Y."/>
            <person name="Zhan W."/>
            <person name="Jiang J.F."/>
            <person name="Wang Q."/>
            <person name="Zhang B."/>
            <person name="Ji P."/>
            <person name="Bell-Sakyi L."/>
            <person name="Cui X.M."/>
            <person name="Yuan T.T."/>
            <person name="Jiang B.G."/>
            <person name="Yang W.F."/>
            <person name="Lam T.T."/>
            <person name="Chang Q.C."/>
            <person name="Ding S.J."/>
            <person name="Wang X.J."/>
            <person name="Zhu J.G."/>
            <person name="Ruan X.D."/>
            <person name="Zhao L."/>
            <person name="Wei J.T."/>
            <person name="Ye R.Z."/>
            <person name="Que T.C."/>
            <person name="Du C.H."/>
            <person name="Zhou Y.H."/>
            <person name="Cheng J.X."/>
            <person name="Dai P.F."/>
            <person name="Guo W.B."/>
            <person name="Han X.H."/>
            <person name="Huang E.J."/>
            <person name="Li L.F."/>
            <person name="Wei W."/>
            <person name="Gao Y.C."/>
            <person name="Liu J.Z."/>
            <person name="Shao H.Z."/>
            <person name="Wang X."/>
            <person name="Wang C.C."/>
            <person name="Yang T.C."/>
            <person name="Huo Q.B."/>
            <person name="Li W."/>
            <person name="Chen H.Y."/>
            <person name="Chen S.E."/>
            <person name="Zhou L.G."/>
            <person name="Ni X.B."/>
            <person name="Tian J.H."/>
            <person name="Sheng Y."/>
            <person name="Liu T."/>
            <person name="Pan Y.S."/>
            <person name="Xia L.Y."/>
            <person name="Li J."/>
            <person name="Zhao F."/>
            <person name="Cao W.C."/>
        </authorList>
    </citation>
    <scope>NUCLEOTIDE SEQUENCE [LARGE SCALE GENOMIC DNA]</scope>
    <source>
        <strain evidence="1">Iper-2018</strain>
    </source>
</reference>
<keyword evidence="2" id="KW-1185">Reference proteome</keyword>
<name>A0AC60QCV4_IXOPE</name>
<sequence length="333" mass="35490">MGFGRVTRATAYLQPQCHDQGHPRVPLIPALSYTLGTLMEFVETHHYVPMIVVEDFNGDLSHSQNPRFPKYLKRALDPYLNKTDSIPTNQNGIIIDHVFTRGVDVNTPQYLSFSIHCPLEGGTGDPPGGGTLTAVALIPVKTVAMGSGSNTDQWLSPPTAPSSATRLQIPTVATSKRPGRRTASSPGGDGQTSGGPDQGSRANKLPPLFRGRTVQDADREGQGTSMTPDPAVVYCEGCRVLRIHEIHEESKIHLSCVQGARGGPPPLAPPDLHAALDQPGAVDAVLSHMARRPEFAAAVLDGSLFRMPVDVAMYGVSGEAATSAPVLSPEEER</sequence>
<gene>
    <name evidence="1" type="ORF">HPB47_021341</name>
</gene>
<accession>A0AC60QCV4</accession>
<evidence type="ECO:0000313" key="2">
    <source>
        <dbReference type="Proteomes" id="UP000805193"/>
    </source>
</evidence>
<proteinExistence type="predicted"/>